<feature type="transmembrane region" description="Helical" evidence="1">
    <location>
        <begin position="48"/>
        <end position="69"/>
    </location>
</feature>
<dbReference type="PANTHER" id="PTHR33802:SF1">
    <property type="entry name" value="XK-RELATED PROTEIN"/>
    <property type="match status" value="1"/>
</dbReference>
<evidence type="ECO:0000313" key="2">
    <source>
        <dbReference type="EMBL" id="NSX56353.1"/>
    </source>
</evidence>
<keyword evidence="3" id="KW-1185">Reference proteome</keyword>
<proteinExistence type="predicted"/>
<feature type="transmembrane region" description="Helical" evidence="1">
    <location>
        <begin position="81"/>
        <end position="98"/>
    </location>
</feature>
<keyword evidence="1" id="KW-0812">Transmembrane</keyword>
<dbReference type="RefSeq" id="WP_174139509.1">
    <property type="nucleotide sequence ID" value="NZ_JABUFE010000012.1"/>
</dbReference>
<feature type="transmembrane region" description="Helical" evidence="1">
    <location>
        <begin position="187"/>
        <end position="204"/>
    </location>
</feature>
<feature type="transmembrane region" description="Helical" evidence="1">
    <location>
        <begin position="163"/>
        <end position="180"/>
    </location>
</feature>
<gene>
    <name evidence="2" type="ORF">HRQ87_16305</name>
</gene>
<evidence type="ECO:0000313" key="3">
    <source>
        <dbReference type="Proteomes" id="UP000777935"/>
    </source>
</evidence>
<feature type="transmembrane region" description="Helical" evidence="1">
    <location>
        <begin position="135"/>
        <end position="157"/>
    </location>
</feature>
<evidence type="ECO:0000256" key="1">
    <source>
        <dbReference type="SAM" id="Phobius"/>
    </source>
</evidence>
<feature type="transmembrane region" description="Helical" evidence="1">
    <location>
        <begin position="104"/>
        <end position="123"/>
    </location>
</feature>
<name>A0ABX2J024_9RHOB</name>
<dbReference type="InterPro" id="IPR038330">
    <property type="entry name" value="TspO/MBR-related_sf"/>
</dbReference>
<keyword evidence="1" id="KW-1133">Transmembrane helix</keyword>
<dbReference type="PANTHER" id="PTHR33802">
    <property type="entry name" value="SI:CH211-161H7.5-RELATED"/>
    <property type="match status" value="1"/>
</dbReference>
<dbReference type="Gene3D" id="1.20.1260.100">
    <property type="entry name" value="TspO/MBR protein"/>
    <property type="match status" value="1"/>
</dbReference>
<protein>
    <submittedName>
        <fullName evidence="2">Tryptophan-rich sensory protein</fullName>
    </submittedName>
</protein>
<dbReference type="Proteomes" id="UP000777935">
    <property type="component" value="Unassembled WGS sequence"/>
</dbReference>
<accession>A0ABX2J024</accession>
<sequence length="234" mass="25080">MKTLKAILVLITASAFALMPFFVADFSGFKSDQLPFPQIDPPIQPAGYAFSIWGLIYLWLLLSAVYGLIKRVDDDTWDRTRLPLIISLGIGAAWLPVALSSAEWATALIIVMLAGALIALLRAPSQDRWWLQAPIAIYAGWLTAASLVSIAILGAGYGIGTSVTWAYISLTCTLALAIYIQTQKPSAPEYGLTIIWALVAIIIANAGSNLGIQIYAGFGILLLIGLKSRSSLPA</sequence>
<comment type="caution">
    <text evidence="2">The sequence shown here is derived from an EMBL/GenBank/DDBJ whole genome shotgun (WGS) entry which is preliminary data.</text>
</comment>
<keyword evidence="1" id="KW-0472">Membrane</keyword>
<dbReference type="EMBL" id="JABUFE010000012">
    <property type="protein sequence ID" value="NSX56353.1"/>
    <property type="molecule type" value="Genomic_DNA"/>
</dbReference>
<reference evidence="2 3" key="1">
    <citation type="submission" date="2020-06" db="EMBL/GenBank/DDBJ databases">
        <title>Sulfitobacter algicola sp. nov., isolated from green algae.</title>
        <authorList>
            <person name="Wang C."/>
        </authorList>
    </citation>
    <scope>NUCLEOTIDE SEQUENCE [LARGE SCALE GENOMIC DNA]</scope>
    <source>
        <strain evidence="2 3">1151</strain>
    </source>
</reference>
<organism evidence="2 3">
    <name type="scientific">Parasulfitobacter algicola</name>
    <dbReference type="NCBI Taxonomy" id="2614809"/>
    <lineage>
        <taxon>Bacteria</taxon>
        <taxon>Pseudomonadati</taxon>
        <taxon>Pseudomonadota</taxon>
        <taxon>Alphaproteobacteria</taxon>
        <taxon>Rhodobacterales</taxon>
        <taxon>Roseobacteraceae</taxon>
        <taxon>Parasulfitobacter</taxon>
    </lineage>
</organism>